<keyword evidence="5" id="KW-1185">Reference proteome</keyword>
<organism evidence="5 6">
    <name type="scientific">Ictalurus punctatus</name>
    <name type="common">Channel catfish</name>
    <name type="synonym">Silurus punctatus</name>
    <dbReference type="NCBI Taxonomy" id="7998"/>
    <lineage>
        <taxon>Eukaryota</taxon>
        <taxon>Metazoa</taxon>
        <taxon>Chordata</taxon>
        <taxon>Craniata</taxon>
        <taxon>Vertebrata</taxon>
        <taxon>Euteleostomi</taxon>
        <taxon>Actinopterygii</taxon>
        <taxon>Neopterygii</taxon>
        <taxon>Teleostei</taxon>
        <taxon>Ostariophysi</taxon>
        <taxon>Siluriformes</taxon>
        <taxon>Ictaluridae</taxon>
        <taxon>Ictalurus</taxon>
    </lineage>
</organism>
<dbReference type="InterPro" id="IPR029311">
    <property type="entry name" value="CCDC50_N"/>
</dbReference>
<evidence type="ECO:0000313" key="5">
    <source>
        <dbReference type="Proteomes" id="UP000221080"/>
    </source>
</evidence>
<sequence>MTQIGIDKSHLPHVYDLCQCFSALEDGALAHRLQEQEIEQFYSSNMQKNQAVQNDVRLARRLQDEEEERDRLTHQLHQLEEQDCEYARVIQEELRRCDEEAQKREKEDEEMAKRLQEEEELKIRHGRAEAGYHEGSGDSPLSRGLGLWEQMMRDAELARRLQEEEDKQPHKRSTETEVDFRTVQVAQDEELACYMQRQEKKSNRRSRDLLAVERSHDPRCTGRKTHTPLPQHRRRTGPDIHQQETGKPDLGQPAASVCFCRNLPGSSHTAQRFLRLPSRTFRHPAEQTPRRQNRTPQTQRETGKL</sequence>
<dbReference type="CTD" id="561649"/>
<dbReference type="AlphaFoldDB" id="A0A979EJ28"/>
<dbReference type="PANTHER" id="PTHR22115">
    <property type="entry name" value="C3ORF6 PROTEIN-RELATED"/>
    <property type="match status" value="1"/>
</dbReference>
<dbReference type="RefSeq" id="XP_047005380.1">
    <property type="nucleotide sequence ID" value="XM_047149424.2"/>
</dbReference>
<evidence type="ECO:0000259" key="4">
    <source>
        <dbReference type="Pfam" id="PF15295"/>
    </source>
</evidence>
<name>A0A979EJ28_ICTPU</name>
<feature type="coiled-coil region" evidence="2">
    <location>
        <begin position="49"/>
        <end position="121"/>
    </location>
</feature>
<gene>
    <name evidence="6" type="primary">ccdc50b</name>
</gene>
<keyword evidence="1 2" id="KW-0175">Coiled coil</keyword>
<dbReference type="Pfam" id="PF15295">
    <property type="entry name" value="CCDC50_N"/>
    <property type="match status" value="1"/>
</dbReference>
<feature type="region of interest" description="Disordered" evidence="3">
    <location>
        <begin position="159"/>
        <end position="178"/>
    </location>
</feature>
<feature type="compositionally biased region" description="Basic residues" evidence="3">
    <location>
        <begin position="221"/>
        <end position="235"/>
    </location>
</feature>
<dbReference type="GeneID" id="108254813"/>
<feature type="domain" description="Coiled-coil" evidence="4">
    <location>
        <begin position="5"/>
        <end position="125"/>
    </location>
</feature>
<proteinExistence type="predicted"/>
<evidence type="ECO:0000313" key="6">
    <source>
        <dbReference type="RefSeq" id="XP_047005380.1"/>
    </source>
</evidence>
<dbReference type="Proteomes" id="UP000221080">
    <property type="component" value="Chromosome 21"/>
</dbReference>
<dbReference type="InterPro" id="IPR039303">
    <property type="entry name" value="CCDC50"/>
</dbReference>
<evidence type="ECO:0000256" key="1">
    <source>
        <dbReference type="ARBA" id="ARBA00023054"/>
    </source>
</evidence>
<reference evidence="5" key="1">
    <citation type="journal article" date="2016" name="Nat. Commun.">
        <title>The channel catfish genome sequence provides insights into the evolution of scale formation in teleosts.</title>
        <authorList>
            <person name="Liu Z."/>
            <person name="Liu S."/>
            <person name="Yao J."/>
            <person name="Bao L."/>
            <person name="Zhang J."/>
            <person name="Li Y."/>
            <person name="Jiang C."/>
            <person name="Sun L."/>
            <person name="Wang R."/>
            <person name="Zhang Y."/>
            <person name="Zhou T."/>
            <person name="Zeng Q."/>
            <person name="Fu Q."/>
            <person name="Gao S."/>
            <person name="Li N."/>
            <person name="Koren S."/>
            <person name="Jiang Y."/>
            <person name="Zimin A."/>
            <person name="Xu P."/>
            <person name="Phillippy A.M."/>
            <person name="Geng X."/>
            <person name="Song L."/>
            <person name="Sun F."/>
            <person name="Li C."/>
            <person name="Wang X."/>
            <person name="Chen A."/>
            <person name="Jin Y."/>
            <person name="Yuan Z."/>
            <person name="Yang Y."/>
            <person name="Tan S."/>
            <person name="Peatman E."/>
            <person name="Lu J."/>
            <person name="Qin Z."/>
            <person name="Dunham R."/>
            <person name="Li Z."/>
            <person name="Sonstegard T."/>
            <person name="Feng J."/>
            <person name="Danzmann R.G."/>
            <person name="Schroeder S."/>
            <person name="Scheffler B."/>
            <person name="Duke M.V."/>
            <person name="Ballard L."/>
            <person name="Kucuktas H."/>
            <person name="Kaltenboeck L."/>
            <person name="Liu H."/>
            <person name="Armbruster J."/>
            <person name="Xie Y."/>
            <person name="Kirby M.L."/>
            <person name="Tian Y."/>
            <person name="Flanagan M.E."/>
            <person name="Mu W."/>
            <person name="Waldbieser G.C."/>
        </authorList>
    </citation>
    <scope>NUCLEOTIDE SEQUENCE [LARGE SCALE GENOMIC DNA]</scope>
    <source>
        <strain evidence="5">SDA103</strain>
    </source>
</reference>
<feature type="compositionally biased region" description="Basic and acidic residues" evidence="3">
    <location>
        <begin position="236"/>
        <end position="247"/>
    </location>
</feature>
<reference evidence="6" key="2">
    <citation type="submission" date="2025-08" db="UniProtKB">
        <authorList>
            <consortium name="RefSeq"/>
        </authorList>
    </citation>
    <scope>IDENTIFICATION</scope>
    <source>
        <tissue evidence="6">Blood</tissue>
    </source>
</reference>
<accession>A0A979EJ28</accession>
<feature type="region of interest" description="Disordered" evidence="3">
    <location>
        <begin position="272"/>
        <end position="305"/>
    </location>
</feature>
<feature type="compositionally biased region" description="Low complexity" evidence="3">
    <location>
        <begin position="294"/>
        <end position="305"/>
    </location>
</feature>
<feature type="compositionally biased region" description="Basic and acidic residues" evidence="3">
    <location>
        <begin position="197"/>
        <end position="220"/>
    </location>
</feature>
<dbReference type="PANTHER" id="PTHR22115:SF5">
    <property type="entry name" value="COILED-COIL DOMAIN-CONTAINING PROTEIN 50-LIKE ISOFORM X1"/>
    <property type="match status" value="1"/>
</dbReference>
<protein>
    <submittedName>
        <fullName evidence="6">Coiled-coil domain-containing protein 50 isoform X3</fullName>
    </submittedName>
</protein>
<feature type="region of interest" description="Disordered" evidence="3">
    <location>
        <begin position="195"/>
        <end position="252"/>
    </location>
</feature>
<evidence type="ECO:0000256" key="2">
    <source>
        <dbReference type="SAM" id="Coils"/>
    </source>
</evidence>
<evidence type="ECO:0000256" key="3">
    <source>
        <dbReference type="SAM" id="MobiDB-lite"/>
    </source>
</evidence>